<comment type="caution">
    <text evidence="1">The sequence shown here is derived from an EMBL/GenBank/DDBJ whole genome shotgun (WGS) entry which is preliminary data.</text>
</comment>
<accession>A0A9D3XX08</accession>
<dbReference type="AlphaFoldDB" id="A0A9D3XX08"/>
<reference evidence="1" key="2">
    <citation type="submission" date="2020-11" db="EMBL/GenBank/DDBJ databases">
        <authorList>
            <person name="McCartney M.A."/>
            <person name="Auch B."/>
            <person name="Kono T."/>
            <person name="Mallez S."/>
            <person name="Becker A."/>
            <person name="Gohl D.M."/>
            <person name="Silverstein K.A.T."/>
            <person name="Koren S."/>
            <person name="Bechman K.B."/>
            <person name="Herman A."/>
            <person name="Abrahante J.E."/>
            <person name="Garbe J."/>
        </authorList>
    </citation>
    <scope>NUCLEOTIDE SEQUENCE</scope>
    <source>
        <strain evidence="1">Duluth1</strain>
        <tissue evidence="1">Whole animal</tissue>
    </source>
</reference>
<reference evidence="1" key="1">
    <citation type="journal article" date="2019" name="bioRxiv">
        <title>The Genome of the Zebra Mussel, Dreissena polymorpha: A Resource for Invasive Species Research.</title>
        <authorList>
            <person name="McCartney M.A."/>
            <person name="Auch B."/>
            <person name="Kono T."/>
            <person name="Mallez S."/>
            <person name="Zhang Y."/>
            <person name="Obille A."/>
            <person name="Becker A."/>
            <person name="Abrahante J.E."/>
            <person name="Garbe J."/>
            <person name="Badalamenti J.P."/>
            <person name="Herman A."/>
            <person name="Mangelson H."/>
            <person name="Liachko I."/>
            <person name="Sullivan S."/>
            <person name="Sone E.D."/>
            <person name="Koren S."/>
            <person name="Silverstein K.A.T."/>
            <person name="Beckman K.B."/>
            <person name="Gohl D.M."/>
        </authorList>
    </citation>
    <scope>NUCLEOTIDE SEQUENCE</scope>
    <source>
        <strain evidence="1">Duluth1</strain>
        <tissue evidence="1">Whole animal</tissue>
    </source>
</reference>
<keyword evidence="2" id="KW-1185">Reference proteome</keyword>
<gene>
    <name evidence="1" type="ORF">DPMN_194460</name>
</gene>
<proteinExistence type="predicted"/>
<name>A0A9D3XX08_DREPO</name>
<evidence type="ECO:0000313" key="1">
    <source>
        <dbReference type="EMBL" id="KAH3689459.1"/>
    </source>
</evidence>
<organism evidence="1 2">
    <name type="scientific">Dreissena polymorpha</name>
    <name type="common">Zebra mussel</name>
    <name type="synonym">Mytilus polymorpha</name>
    <dbReference type="NCBI Taxonomy" id="45954"/>
    <lineage>
        <taxon>Eukaryota</taxon>
        <taxon>Metazoa</taxon>
        <taxon>Spiralia</taxon>
        <taxon>Lophotrochozoa</taxon>
        <taxon>Mollusca</taxon>
        <taxon>Bivalvia</taxon>
        <taxon>Autobranchia</taxon>
        <taxon>Heteroconchia</taxon>
        <taxon>Euheterodonta</taxon>
        <taxon>Imparidentia</taxon>
        <taxon>Neoheterodontei</taxon>
        <taxon>Myida</taxon>
        <taxon>Dreissenoidea</taxon>
        <taxon>Dreissenidae</taxon>
        <taxon>Dreissena</taxon>
    </lineage>
</organism>
<dbReference type="Proteomes" id="UP000828390">
    <property type="component" value="Unassembled WGS sequence"/>
</dbReference>
<evidence type="ECO:0000313" key="2">
    <source>
        <dbReference type="Proteomes" id="UP000828390"/>
    </source>
</evidence>
<protein>
    <submittedName>
        <fullName evidence="1">Uncharacterized protein</fullName>
    </submittedName>
</protein>
<sequence length="58" mass="6646">MKEIWQQYGTGERSRFLPFYRAISRLGTPLAKTIIQPYILTDDDWMSKEGTTACSCGL</sequence>
<dbReference type="EMBL" id="JAIWYP010000118">
    <property type="protein sequence ID" value="KAH3689459.1"/>
    <property type="molecule type" value="Genomic_DNA"/>
</dbReference>